<dbReference type="RefSeq" id="WP_157123747.1">
    <property type="nucleotide sequence ID" value="NZ_LT840185.1"/>
</dbReference>
<gene>
    <name evidence="2" type="ORF">SAMN06295910_1578</name>
</gene>
<sequence length="77" mass="8585">MPVWKYIWLRPLILATVTVVVITTSVWISGSSNAATFAEAGRRAAIGFVFMYILLVICAAAEWRWCAKPLKADDEPK</sequence>
<evidence type="ECO:0000313" key="2">
    <source>
        <dbReference type="EMBL" id="SMF67960.1"/>
    </source>
</evidence>
<evidence type="ECO:0000256" key="1">
    <source>
        <dbReference type="SAM" id="Phobius"/>
    </source>
</evidence>
<organism evidence="2 3">
    <name type="scientific">Allosphingosinicella indica</name>
    <dbReference type="NCBI Taxonomy" id="941907"/>
    <lineage>
        <taxon>Bacteria</taxon>
        <taxon>Pseudomonadati</taxon>
        <taxon>Pseudomonadota</taxon>
        <taxon>Alphaproteobacteria</taxon>
        <taxon>Sphingomonadales</taxon>
        <taxon>Sphingomonadaceae</taxon>
        <taxon>Allosphingosinicella</taxon>
    </lineage>
</organism>
<keyword evidence="3" id="KW-1185">Reference proteome</keyword>
<reference evidence="3" key="1">
    <citation type="submission" date="2017-04" db="EMBL/GenBank/DDBJ databases">
        <authorList>
            <person name="Varghese N."/>
            <person name="Submissions S."/>
        </authorList>
    </citation>
    <scope>NUCLEOTIDE SEQUENCE [LARGE SCALE GENOMIC DNA]</scope>
    <source>
        <strain evidence="3">Dd16</strain>
    </source>
</reference>
<keyword evidence="1" id="KW-1133">Transmembrane helix</keyword>
<accession>A0A1X7GD20</accession>
<proteinExistence type="predicted"/>
<dbReference type="EMBL" id="LT840185">
    <property type="protein sequence ID" value="SMF67960.1"/>
    <property type="molecule type" value="Genomic_DNA"/>
</dbReference>
<keyword evidence="1" id="KW-0472">Membrane</keyword>
<keyword evidence="1" id="KW-0812">Transmembrane</keyword>
<dbReference type="AlphaFoldDB" id="A0A1X7GD20"/>
<dbReference type="Proteomes" id="UP000192934">
    <property type="component" value="Chromosome I"/>
</dbReference>
<name>A0A1X7GD20_9SPHN</name>
<feature type="transmembrane region" description="Helical" evidence="1">
    <location>
        <begin position="44"/>
        <end position="61"/>
    </location>
</feature>
<evidence type="ECO:0000313" key="3">
    <source>
        <dbReference type="Proteomes" id="UP000192934"/>
    </source>
</evidence>
<protein>
    <submittedName>
        <fullName evidence="2">Uncharacterized protein</fullName>
    </submittedName>
</protein>